<accession>A0A7H1BC09</accession>
<keyword evidence="2" id="KW-0812">Transmembrane</keyword>
<dbReference type="KEGG" id="sxn:IAG42_23585"/>
<keyword evidence="2" id="KW-0472">Membrane</keyword>
<organism evidence="3 4">
    <name type="scientific">Streptomyces xanthii</name>
    <dbReference type="NCBI Taxonomy" id="2768069"/>
    <lineage>
        <taxon>Bacteria</taxon>
        <taxon>Bacillati</taxon>
        <taxon>Actinomycetota</taxon>
        <taxon>Actinomycetes</taxon>
        <taxon>Kitasatosporales</taxon>
        <taxon>Streptomycetaceae</taxon>
        <taxon>Streptomyces</taxon>
    </lineage>
</organism>
<dbReference type="RefSeq" id="WP_188338948.1">
    <property type="nucleotide sequence ID" value="NZ_CP061281.1"/>
</dbReference>
<proteinExistence type="predicted"/>
<keyword evidence="2" id="KW-1133">Transmembrane helix</keyword>
<evidence type="ECO:0000256" key="1">
    <source>
        <dbReference type="SAM" id="MobiDB-lite"/>
    </source>
</evidence>
<keyword evidence="4" id="KW-1185">Reference proteome</keyword>
<evidence type="ECO:0000313" key="3">
    <source>
        <dbReference type="EMBL" id="QNS06264.1"/>
    </source>
</evidence>
<reference evidence="3 4" key="1">
    <citation type="submission" date="2020-09" db="EMBL/GenBank/DDBJ databases">
        <title>A novel species.</title>
        <authorList>
            <person name="Gao J."/>
        </authorList>
    </citation>
    <scope>NUCLEOTIDE SEQUENCE [LARGE SCALE GENOMIC DNA]</scope>
    <source>
        <strain evidence="3 4">CRXT-Y-14</strain>
    </source>
</reference>
<feature type="region of interest" description="Disordered" evidence="1">
    <location>
        <begin position="1"/>
        <end position="87"/>
    </location>
</feature>
<protein>
    <submittedName>
        <fullName evidence="3">Uncharacterized protein</fullName>
    </submittedName>
</protein>
<sequence length="312" mass="32275">MSYNQPGPYGGQQPQQPGPYGQQPQQPGPYGQQPQAPQPGYGYPQQAPQGVPPQQGGYSQPQQPGPYGQQPQAPYGGQYPPAPPAGGGGKKTGLIIGAVAVVAALGVGAYFVFGGGGASVADDGAHKLTTPATVLGEYKKNASESSSGGFDDQDMKDAEKDGLKNGTPVNASYEVKDTSNPLGGKALQFQGAYGEIDDPSKLVDGMFAKAADNAAKDESGDTKGTLIGDPTDYSTDDFVLKCQEVKIESKNPSTATKGPKAFNMPVCIWGDHSTVAMVVPIEIADMLAGKSPDLKAASDITVKLRTEVRVKA</sequence>
<feature type="region of interest" description="Disordered" evidence="1">
    <location>
        <begin position="139"/>
        <end position="177"/>
    </location>
</feature>
<evidence type="ECO:0000313" key="4">
    <source>
        <dbReference type="Proteomes" id="UP000516428"/>
    </source>
</evidence>
<gene>
    <name evidence="3" type="ORF">IAG42_23585</name>
</gene>
<feature type="transmembrane region" description="Helical" evidence="2">
    <location>
        <begin position="94"/>
        <end position="113"/>
    </location>
</feature>
<dbReference type="Proteomes" id="UP000516428">
    <property type="component" value="Chromosome"/>
</dbReference>
<feature type="compositionally biased region" description="Low complexity" evidence="1">
    <location>
        <begin position="1"/>
        <end position="79"/>
    </location>
</feature>
<dbReference type="AlphaFoldDB" id="A0A7H1BC09"/>
<name>A0A7H1BC09_9ACTN</name>
<dbReference type="EMBL" id="CP061281">
    <property type="protein sequence ID" value="QNS06264.1"/>
    <property type="molecule type" value="Genomic_DNA"/>
</dbReference>
<evidence type="ECO:0000256" key="2">
    <source>
        <dbReference type="SAM" id="Phobius"/>
    </source>
</evidence>
<feature type="compositionally biased region" description="Basic and acidic residues" evidence="1">
    <location>
        <begin position="153"/>
        <end position="163"/>
    </location>
</feature>